<keyword evidence="1" id="KW-0812">Transmembrane</keyword>
<reference evidence="2" key="2">
    <citation type="journal article" date="2015" name="Fish Shellfish Immunol.">
        <title>Early steps in the European eel (Anguilla anguilla)-Vibrio vulnificus interaction in the gills: Role of the RtxA13 toxin.</title>
        <authorList>
            <person name="Callol A."/>
            <person name="Pajuelo D."/>
            <person name="Ebbesson L."/>
            <person name="Teles M."/>
            <person name="MacKenzie S."/>
            <person name="Amaro C."/>
        </authorList>
    </citation>
    <scope>NUCLEOTIDE SEQUENCE</scope>
</reference>
<organism evidence="2">
    <name type="scientific">Anguilla anguilla</name>
    <name type="common">European freshwater eel</name>
    <name type="synonym">Muraena anguilla</name>
    <dbReference type="NCBI Taxonomy" id="7936"/>
    <lineage>
        <taxon>Eukaryota</taxon>
        <taxon>Metazoa</taxon>
        <taxon>Chordata</taxon>
        <taxon>Craniata</taxon>
        <taxon>Vertebrata</taxon>
        <taxon>Euteleostomi</taxon>
        <taxon>Actinopterygii</taxon>
        <taxon>Neopterygii</taxon>
        <taxon>Teleostei</taxon>
        <taxon>Anguilliformes</taxon>
        <taxon>Anguillidae</taxon>
        <taxon>Anguilla</taxon>
    </lineage>
</organism>
<keyword evidence="1" id="KW-1133">Transmembrane helix</keyword>
<keyword evidence="1" id="KW-0472">Membrane</keyword>
<sequence length="45" mass="5510">MLNSYSFYFVLFIYLFLSIYFGLLFPLFISLVSAYYTIYCKWHSN</sequence>
<dbReference type="EMBL" id="GBXM01107337">
    <property type="protein sequence ID" value="JAH01240.1"/>
    <property type="molecule type" value="Transcribed_RNA"/>
</dbReference>
<protein>
    <submittedName>
        <fullName evidence="2">Uncharacterized protein</fullName>
    </submittedName>
</protein>
<accession>A0A0E9PB32</accession>
<evidence type="ECO:0000313" key="2">
    <source>
        <dbReference type="EMBL" id="JAH01240.1"/>
    </source>
</evidence>
<feature type="transmembrane region" description="Helical" evidence="1">
    <location>
        <begin position="6"/>
        <end position="39"/>
    </location>
</feature>
<reference evidence="2" key="1">
    <citation type="submission" date="2014-11" db="EMBL/GenBank/DDBJ databases">
        <authorList>
            <person name="Amaro Gonzalez C."/>
        </authorList>
    </citation>
    <scope>NUCLEOTIDE SEQUENCE</scope>
</reference>
<dbReference type="AlphaFoldDB" id="A0A0E9PB32"/>
<proteinExistence type="predicted"/>
<evidence type="ECO:0000256" key="1">
    <source>
        <dbReference type="SAM" id="Phobius"/>
    </source>
</evidence>
<name>A0A0E9PB32_ANGAN</name>